<feature type="compositionally biased region" description="Pro residues" evidence="1">
    <location>
        <begin position="53"/>
        <end position="65"/>
    </location>
</feature>
<feature type="region of interest" description="Disordered" evidence="1">
    <location>
        <begin position="237"/>
        <end position="282"/>
    </location>
</feature>
<reference evidence="2 3" key="1">
    <citation type="submission" date="2020-01" db="EMBL/GenBank/DDBJ databases">
        <title>Genomes of bacteria type strains.</title>
        <authorList>
            <person name="Chen J."/>
            <person name="Zhu S."/>
            <person name="Yang J."/>
        </authorList>
    </citation>
    <scope>NUCLEOTIDE SEQUENCE [LARGE SCALE GENOMIC DNA]</scope>
    <source>
        <strain evidence="2 3">DSM 16655</strain>
    </source>
</reference>
<evidence type="ECO:0000313" key="2">
    <source>
        <dbReference type="EMBL" id="MCO6407161.1"/>
    </source>
</evidence>
<feature type="compositionally biased region" description="Acidic residues" evidence="1">
    <location>
        <begin position="66"/>
        <end position="91"/>
    </location>
</feature>
<feature type="compositionally biased region" description="Acidic residues" evidence="1">
    <location>
        <begin position="172"/>
        <end position="187"/>
    </location>
</feature>
<dbReference type="EMBL" id="JAAAML010000001">
    <property type="protein sequence ID" value="MCO6407161.1"/>
    <property type="molecule type" value="Genomic_DNA"/>
</dbReference>
<comment type="caution">
    <text evidence="2">The sequence shown here is derived from an EMBL/GenBank/DDBJ whole genome shotgun (WGS) entry which is preliminary data.</text>
</comment>
<feature type="compositionally biased region" description="Low complexity" evidence="1">
    <location>
        <begin position="263"/>
        <end position="278"/>
    </location>
</feature>
<sequence>MMRWSNVRLNTLSGGLLVSLLLHGLVVAVLLFDLPEPMAEVEPEEEVVAVTIVPPPEPEPAAAPEPEPEEPAPEPEAEAPAEPEPEPEQAEETPPAPAGPDSEGEGRAVPIQVMRPVFQFGEEDAGPEIALDGGAAQAPQQDQPEAQPQVTEVAPEPEPEAETAAEVPPETEAGDEVPAEEAAEELAETPVEQPAQQDAPAPAMPAEITPPDEVLAGDAPGNLPDAADQAELALLPEDPVDAPPPVAPEPVVPDPVESPPPASATRAPSAAPADTAPAVDNGLPGVRALSSIVDTGHAVATTAMRALPREERGSRLCTTELREQLRRAPEPYRVELLPAYRLPGGTLLAVPNAAFRAGGAWYNLSFRCTVDRDALRVTDFSFKVGTPIPRQDWRARGFPEF</sequence>
<feature type="compositionally biased region" description="Low complexity" evidence="1">
    <location>
        <begin position="188"/>
        <end position="206"/>
    </location>
</feature>
<dbReference type="Proteomes" id="UP001320715">
    <property type="component" value="Unassembled WGS sequence"/>
</dbReference>
<organism evidence="2 3">
    <name type="scientific">Hoeflea alexandrii</name>
    <dbReference type="NCBI Taxonomy" id="288436"/>
    <lineage>
        <taxon>Bacteria</taxon>
        <taxon>Pseudomonadati</taxon>
        <taxon>Pseudomonadota</taxon>
        <taxon>Alphaproteobacteria</taxon>
        <taxon>Hyphomicrobiales</taxon>
        <taxon>Rhizobiaceae</taxon>
        <taxon>Hoeflea</taxon>
    </lineage>
</organism>
<protein>
    <submittedName>
        <fullName evidence="2">DUF930 domain-containing protein</fullName>
    </submittedName>
</protein>
<dbReference type="InterPro" id="IPR009273">
    <property type="entry name" value="DUF930"/>
</dbReference>
<gene>
    <name evidence="2" type="ORF">GTW23_03150</name>
</gene>
<dbReference type="Pfam" id="PF06059">
    <property type="entry name" value="DUF930"/>
    <property type="match status" value="1"/>
</dbReference>
<dbReference type="RefSeq" id="WP_252914582.1">
    <property type="nucleotide sequence ID" value="NZ_JAAAML010000001.1"/>
</dbReference>
<accession>A0ABT1CNF2</accession>
<proteinExistence type="predicted"/>
<keyword evidence="3" id="KW-1185">Reference proteome</keyword>
<feature type="compositionally biased region" description="Pro residues" evidence="1">
    <location>
        <begin position="241"/>
        <end position="262"/>
    </location>
</feature>
<evidence type="ECO:0000256" key="1">
    <source>
        <dbReference type="SAM" id="MobiDB-lite"/>
    </source>
</evidence>
<name>A0ABT1CNF2_9HYPH</name>
<evidence type="ECO:0000313" key="3">
    <source>
        <dbReference type="Proteomes" id="UP001320715"/>
    </source>
</evidence>
<feature type="compositionally biased region" description="Low complexity" evidence="1">
    <location>
        <begin position="135"/>
        <end position="154"/>
    </location>
</feature>
<feature type="region of interest" description="Disordered" evidence="1">
    <location>
        <begin position="53"/>
        <end position="225"/>
    </location>
</feature>